<evidence type="ECO:0000256" key="2">
    <source>
        <dbReference type="ARBA" id="ARBA00023125"/>
    </source>
</evidence>
<keyword evidence="2" id="KW-0238">DNA-binding</keyword>
<dbReference type="PANTHER" id="PTHR10015:SF206">
    <property type="entry name" value="HSF-TYPE DNA-BINDING DOMAIN-CONTAINING PROTEIN"/>
    <property type="match status" value="1"/>
</dbReference>
<organism evidence="6 7">
    <name type="scientific">Stephanodiscus triporus</name>
    <dbReference type="NCBI Taxonomy" id="2934178"/>
    <lineage>
        <taxon>Eukaryota</taxon>
        <taxon>Sar</taxon>
        <taxon>Stramenopiles</taxon>
        <taxon>Ochrophyta</taxon>
        <taxon>Bacillariophyta</taxon>
        <taxon>Coscinodiscophyceae</taxon>
        <taxon>Thalassiosirophycidae</taxon>
        <taxon>Stephanodiscales</taxon>
        <taxon>Stephanodiscaceae</taxon>
        <taxon>Stephanodiscus</taxon>
    </lineage>
</organism>
<proteinExistence type="inferred from homology"/>
<evidence type="ECO:0000256" key="4">
    <source>
        <dbReference type="RuleBase" id="RU004020"/>
    </source>
</evidence>
<dbReference type="SUPFAM" id="SSF46785">
    <property type="entry name" value="Winged helix' DNA-binding domain"/>
    <property type="match status" value="1"/>
</dbReference>
<dbReference type="PRINTS" id="PR00056">
    <property type="entry name" value="HSFDOMAIN"/>
</dbReference>
<dbReference type="Gene3D" id="1.10.10.10">
    <property type="entry name" value="Winged helix-like DNA-binding domain superfamily/Winged helix DNA-binding domain"/>
    <property type="match status" value="1"/>
</dbReference>
<evidence type="ECO:0000313" key="6">
    <source>
        <dbReference type="EMBL" id="KAL3800040.1"/>
    </source>
</evidence>
<dbReference type="AlphaFoldDB" id="A0ABD3QQF4"/>
<dbReference type="InterPro" id="IPR036390">
    <property type="entry name" value="WH_DNA-bd_sf"/>
</dbReference>
<dbReference type="PANTHER" id="PTHR10015">
    <property type="entry name" value="HEAT SHOCK TRANSCRIPTION FACTOR"/>
    <property type="match status" value="1"/>
</dbReference>
<dbReference type="GO" id="GO:0005634">
    <property type="term" value="C:nucleus"/>
    <property type="evidence" value="ECO:0007669"/>
    <property type="project" value="UniProtKB-SubCell"/>
</dbReference>
<accession>A0ABD3QQF4</accession>
<comment type="caution">
    <text evidence="6">The sequence shown here is derived from an EMBL/GenBank/DDBJ whole genome shotgun (WGS) entry which is preliminary data.</text>
</comment>
<evidence type="ECO:0000256" key="1">
    <source>
        <dbReference type="ARBA" id="ARBA00004123"/>
    </source>
</evidence>
<evidence type="ECO:0000313" key="7">
    <source>
        <dbReference type="Proteomes" id="UP001530315"/>
    </source>
</evidence>
<dbReference type="EMBL" id="JALLAZ020000231">
    <property type="protein sequence ID" value="KAL3800040.1"/>
    <property type="molecule type" value="Genomic_DNA"/>
</dbReference>
<feature type="domain" description="HSF-type DNA-binding" evidence="5">
    <location>
        <begin position="112"/>
        <end position="210"/>
    </location>
</feature>
<dbReference type="InterPro" id="IPR000232">
    <property type="entry name" value="HSF_DNA-bd"/>
</dbReference>
<dbReference type="Pfam" id="PF00447">
    <property type="entry name" value="HSF_DNA-bind"/>
    <property type="match status" value="1"/>
</dbReference>
<protein>
    <recommendedName>
        <fullName evidence="5">HSF-type DNA-binding domain-containing protein</fullName>
    </recommendedName>
</protein>
<dbReference type="Proteomes" id="UP001530315">
    <property type="component" value="Unassembled WGS sequence"/>
</dbReference>
<evidence type="ECO:0000256" key="3">
    <source>
        <dbReference type="ARBA" id="ARBA00023242"/>
    </source>
</evidence>
<keyword evidence="3" id="KW-0539">Nucleus</keyword>
<comment type="subcellular location">
    <subcellularLocation>
        <location evidence="1">Nucleus</location>
    </subcellularLocation>
</comment>
<sequence length="413" mass="45797">MCVTNTARRRSLTMLVPPSNLLSMLAPSSTVAPFKFKTSAAPLKTSSAEIAVSSTFAPDSQPSSSVSVKVKTPYKDYLSYHGNLIMERSYSDHAADLTLEPNLIKYKAKGGVIVPFPVKLHEMLDKIESDGLANVVSWASHGRCFCVHKPKEFVNHIMPHYFKQTKMASFQRQLNLYGFSRLTGGLDKGGYYHELFLRGKASLAYEIHRMRVKGTGVRLPTNPDNEPNFYALPPVPKETLPMIASMDVTSNAAPPTPVLSKPTADAVLSAVPSCEFYGHSRKIAKAKQQQEQQAEIDVLFFEGHPFHYLETSEFTSLNAKQTQQVPVHKPSHLAVIPNMVHSQSSVVSESDSDCGDTSQTFDESLLNSLPLEEDIDIFFQSIDMSVDMYHEQIELMSDDDDDAFGNLLEKAIS</sequence>
<dbReference type="GO" id="GO:0003677">
    <property type="term" value="F:DNA binding"/>
    <property type="evidence" value="ECO:0007669"/>
    <property type="project" value="UniProtKB-KW"/>
</dbReference>
<gene>
    <name evidence="6" type="ORF">ACHAW5_003688</name>
</gene>
<evidence type="ECO:0000259" key="5">
    <source>
        <dbReference type="SMART" id="SM00415"/>
    </source>
</evidence>
<dbReference type="FunFam" id="1.10.10.10:FF:000479">
    <property type="entry name" value="Predicted protein"/>
    <property type="match status" value="1"/>
</dbReference>
<comment type="similarity">
    <text evidence="4">Belongs to the HSF family.</text>
</comment>
<dbReference type="InterPro" id="IPR036388">
    <property type="entry name" value="WH-like_DNA-bd_sf"/>
</dbReference>
<reference evidence="6 7" key="1">
    <citation type="submission" date="2024-10" db="EMBL/GenBank/DDBJ databases">
        <title>Updated reference genomes for cyclostephanoid diatoms.</title>
        <authorList>
            <person name="Roberts W.R."/>
            <person name="Alverson A.J."/>
        </authorList>
    </citation>
    <scope>NUCLEOTIDE SEQUENCE [LARGE SCALE GENOMIC DNA]</scope>
    <source>
        <strain evidence="6 7">AJA276-08</strain>
    </source>
</reference>
<name>A0ABD3QQF4_9STRA</name>
<keyword evidence="7" id="KW-1185">Reference proteome</keyword>
<dbReference type="SMART" id="SM00415">
    <property type="entry name" value="HSF"/>
    <property type="match status" value="1"/>
</dbReference>